<dbReference type="Pfam" id="PF13657">
    <property type="entry name" value="Couple_hipA"/>
    <property type="match status" value="1"/>
</dbReference>
<dbReference type="PANTHER" id="PTHR37419">
    <property type="entry name" value="SERINE/THREONINE-PROTEIN KINASE TOXIN HIPA"/>
    <property type="match status" value="1"/>
</dbReference>
<dbReference type="Pfam" id="PF07804">
    <property type="entry name" value="HipA_C"/>
    <property type="match status" value="1"/>
</dbReference>
<evidence type="ECO:0000256" key="3">
    <source>
        <dbReference type="ARBA" id="ARBA00022777"/>
    </source>
</evidence>
<evidence type="ECO:0000259" key="5">
    <source>
        <dbReference type="Pfam" id="PF13657"/>
    </source>
</evidence>
<dbReference type="InterPro" id="IPR017508">
    <property type="entry name" value="HipA_N1"/>
</dbReference>
<organism evidence="6 7">
    <name type="scientific">Psychromonas marina</name>
    <dbReference type="NCBI Taxonomy" id="88364"/>
    <lineage>
        <taxon>Bacteria</taxon>
        <taxon>Pseudomonadati</taxon>
        <taxon>Pseudomonadota</taxon>
        <taxon>Gammaproteobacteria</taxon>
        <taxon>Alteromonadales</taxon>
        <taxon>Psychromonadaceae</taxon>
        <taxon>Psychromonas</taxon>
    </lineage>
</organism>
<evidence type="ECO:0000313" key="6">
    <source>
        <dbReference type="EMBL" id="GLS89004.1"/>
    </source>
</evidence>
<feature type="domain" description="HipA N-terminal subdomain 1" evidence="5">
    <location>
        <begin position="5"/>
        <end position="97"/>
    </location>
</feature>
<dbReference type="InterPro" id="IPR052028">
    <property type="entry name" value="HipA_Ser/Thr_kinase"/>
</dbReference>
<gene>
    <name evidence="6" type="ORF">GCM10007916_00710</name>
</gene>
<keyword evidence="7" id="KW-1185">Reference proteome</keyword>
<dbReference type="EMBL" id="BSPQ01000001">
    <property type="protein sequence ID" value="GLS89004.1"/>
    <property type="molecule type" value="Genomic_DNA"/>
</dbReference>
<dbReference type="NCBIfam" id="TIGR03071">
    <property type="entry name" value="couple_hipA"/>
    <property type="match status" value="1"/>
</dbReference>
<sequence>MANVDVYNHKSRVGRLEKKNELHHYAYDLNAKHALSLTMPIRLETYSYEGLHPFFQMNMPEGELRLAIEKATAKNYGSNDLTVLALLGNNQIGSIRYALEDQELVDESDFDLSLAHLIKSDDVDLFSELLSRFALRSGVAGVQPKVLLEAKQITHDEIDPKNTYPLDSYIVKSWGKEYPELACNEFVCLSMAKEAGLTVSPFYLSENARLLITKRFDINKENQPIGFEDFCVLQGRSTKQKYDASLESCANTIRQFVSPEYCKTALYDFFKLTLINIILRNGDAHLKNYGVLYEDLADYKIGELPKVSVVFSPVFDIVSTIPYIKNDTMALSLTGSKRWPKWKVLVKFAKQHCLLSNKEITQVIDEVERAKLNVLPIIEALSIKHHNFSPIADEMLELFKVNIKDN</sequence>
<evidence type="ECO:0000256" key="2">
    <source>
        <dbReference type="ARBA" id="ARBA00022679"/>
    </source>
</evidence>
<evidence type="ECO:0008006" key="8">
    <source>
        <dbReference type="Google" id="ProtNLM"/>
    </source>
</evidence>
<keyword evidence="2" id="KW-0808">Transferase</keyword>
<dbReference type="InterPro" id="IPR012893">
    <property type="entry name" value="HipA-like_C"/>
</dbReference>
<comment type="caution">
    <text evidence="6">The sequence shown here is derived from an EMBL/GenBank/DDBJ whole genome shotgun (WGS) entry which is preliminary data.</text>
</comment>
<proteinExistence type="inferred from homology"/>
<protein>
    <recommendedName>
        <fullName evidence="8">Type II toxin-antitoxin system HipA family toxin</fullName>
    </recommendedName>
</protein>
<reference evidence="7" key="1">
    <citation type="journal article" date="2019" name="Int. J. Syst. Evol. Microbiol.">
        <title>The Global Catalogue of Microorganisms (GCM) 10K type strain sequencing project: providing services to taxonomists for standard genome sequencing and annotation.</title>
        <authorList>
            <consortium name="The Broad Institute Genomics Platform"/>
            <consortium name="The Broad Institute Genome Sequencing Center for Infectious Disease"/>
            <person name="Wu L."/>
            <person name="Ma J."/>
        </authorList>
    </citation>
    <scope>NUCLEOTIDE SEQUENCE [LARGE SCALE GENOMIC DNA]</scope>
    <source>
        <strain evidence="7">NBRC 103166</strain>
    </source>
</reference>
<evidence type="ECO:0000256" key="1">
    <source>
        <dbReference type="ARBA" id="ARBA00010164"/>
    </source>
</evidence>
<comment type="similarity">
    <text evidence="1">Belongs to the HipA Ser/Thr kinase family.</text>
</comment>
<keyword evidence="3" id="KW-0418">Kinase</keyword>
<dbReference type="RefSeq" id="WP_284202130.1">
    <property type="nucleotide sequence ID" value="NZ_BSPQ01000001.1"/>
</dbReference>
<dbReference type="PANTHER" id="PTHR37419:SF1">
    <property type="entry name" value="SERINE_THREONINE-PROTEIN KINASE TOXIN HIPA"/>
    <property type="match status" value="1"/>
</dbReference>
<evidence type="ECO:0000259" key="4">
    <source>
        <dbReference type="Pfam" id="PF07804"/>
    </source>
</evidence>
<feature type="domain" description="HipA-like C-terminal" evidence="4">
    <location>
        <begin position="138"/>
        <end position="370"/>
    </location>
</feature>
<evidence type="ECO:0000313" key="7">
    <source>
        <dbReference type="Proteomes" id="UP001157353"/>
    </source>
</evidence>
<accession>A0ABQ6DVD0</accession>
<name>A0ABQ6DVD0_9GAMM</name>
<dbReference type="Proteomes" id="UP001157353">
    <property type="component" value="Unassembled WGS sequence"/>
</dbReference>
<dbReference type="Gene3D" id="1.10.1070.20">
    <property type="match status" value="1"/>
</dbReference>